<dbReference type="AlphaFoldDB" id="A0A926Z6G2"/>
<proteinExistence type="predicted"/>
<sequence length="162" mass="18501">MSVLEPCQEPSVSQLLVALEVRLEVEAAIEKLPLTRALEQCLLFAQAHNLTALIQFINQELSGYTGQPPTYRHVRLSYFDNGGQYVDGLEEYRSYPIVTGVCKLETHLKNGLSLMLPKQILDFLSEVARRQIDIGHVSRSEIEQLLEVIRNEVIYRLKNITY</sequence>
<dbReference type="InterPro" id="IPR041304">
    <property type="entry name" value="AbiTii"/>
</dbReference>
<dbReference type="RefSeq" id="WP_190351045.1">
    <property type="nucleotide sequence ID" value="NZ_JACJPY010000031.1"/>
</dbReference>
<evidence type="ECO:0000313" key="2">
    <source>
        <dbReference type="EMBL" id="MBD2150682.1"/>
    </source>
</evidence>
<keyword evidence="3" id="KW-1185">Reference proteome</keyword>
<accession>A0A926Z6G2</accession>
<feature type="domain" description="AbiTii" evidence="1">
    <location>
        <begin position="28"/>
        <end position="154"/>
    </location>
</feature>
<gene>
    <name evidence="2" type="ORF">H6F44_11205</name>
</gene>
<evidence type="ECO:0000259" key="1">
    <source>
        <dbReference type="Pfam" id="PF18864"/>
    </source>
</evidence>
<dbReference type="EMBL" id="JACJPY010000031">
    <property type="protein sequence ID" value="MBD2150682.1"/>
    <property type="molecule type" value="Genomic_DNA"/>
</dbReference>
<reference evidence="2" key="2">
    <citation type="submission" date="2020-08" db="EMBL/GenBank/DDBJ databases">
        <authorList>
            <person name="Chen M."/>
            <person name="Teng W."/>
            <person name="Zhao L."/>
            <person name="Hu C."/>
            <person name="Zhou Y."/>
            <person name="Han B."/>
            <person name="Song L."/>
            <person name="Shu W."/>
        </authorList>
    </citation>
    <scope>NUCLEOTIDE SEQUENCE</scope>
    <source>
        <strain evidence="2">FACHB-1277</strain>
    </source>
</reference>
<comment type="caution">
    <text evidence="2">The sequence shown here is derived from an EMBL/GenBank/DDBJ whole genome shotgun (WGS) entry which is preliminary data.</text>
</comment>
<organism evidence="2 3">
    <name type="scientific">Pseudanabaena cinerea FACHB-1277</name>
    <dbReference type="NCBI Taxonomy" id="2949581"/>
    <lineage>
        <taxon>Bacteria</taxon>
        <taxon>Bacillati</taxon>
        <taxon>Cyanobacteriota</taxon>
        <taxon>Cyanophyceae</taxon>
        <taxon>Pseudanabaenales</taxon>
        <taxon>Pseudanabaenaceae</taxon>
        <taxon>Pseudanabaena</taxon>
        <taxon>Pseudanabaena cinerea</taxon>
    </lineage>
</organism>
<evidence type="ECO:0000313" key="3">
    <source>
        <dbReference type="Proteomes" id="UP000631421"/>
    </source>
</evidence>
<reference evidence="2" key="1">
    <citation type="journal article" date="2015" name="ISME J.">
        <title>Draft Genome Sequence of Streptomyces incarnatus NRRL8089, which Produces the Nucleoside Antibiotic Sinefungin.</title>
        <authorList>
            <person name="Oshima K."/>
            <person name="Hattori M."/>
            <person name="Shimizu H."/>
            <person name="Fukuda K."/>
            <person name="Nemoto M."/>
            <person name="Inagaki K."/>
            <person name="Tamura T."/>
        </authorList>
    </citation>
    <scope>NUCLEOTIDE SEQUENCE</scope>
    <source>
        <strain evidence="2">FACHB-1277</strain>
    </source>
</reference>
<name>A0A926Z6G2_9CYAN</name>
<dbReference type="Pfam" id="PF18864">
    <property type="entry name" value="AbiTii"/>
    <property type="match status" value="1"/>
</dbReference>
<protein>
    <recommendedName>
        <fullName evidence="1">AbiTii domain-containing protein</fullName>
    </recommendedName>
</protein>
<dbReference type="Proteomes" id="UP000631421">
    <property type="component" value="Unassembled WGS sequence"/>
</dbReference>